<dbReference type="EMBL" id="JAAATY010000008">
    <property type="protein sequence ID" value="NRN65841.1"/>
    <property type="molecule type" value="Genomic_DNA"/>
</dbReference>
<dbReference type="GO" id="GO:0004601">
    <property type="term" value="F:peroxidase activity"/>
    <property type="evidence" value="ECO:0007669"/>
    <property type="project" value="UniProtKB-KW"/>
</dbReference>
<dbReference type="PRINTS" id="PR01011">
    <property type="entry name" value="GLUTPROXDASE"/>
</dbReference>
<dbReference type="RefSeq" id="WP_173130734.1">
    <property type="nucleotide sequence ID" value="NZ_CBCSGW010000016.1"/>
</dbReference>
<keyword evidence="3 4" id="KW-0560">Oxidoreductase</keyword>
<sequence length="157" mass="16904">MKITTLDGTATTLDELTGGKVALVVNVASKCGLTPQYTALEQLQREYGPRGFTVLGVPCNQFGGQEPGSAGDIQTFCSTTYGVSFPMTEKLEVNGPGKHPLYAELTEHPDDEGNAGDVQWNFEKFLLSAKGEVVARFRPAVEPGDPKIRSAIESQLR</sequence>
<gene>
    <name evidence="5" type="ORF">GC106_30560</name>
</gene>
<dbReference type="PANTHER" id="PTHR11592">
    <property type="entry name" value="GLUTATHIONE PEROXIDASE"/>
    <property type="match status" value="1"/>
</dbReference>
<evidence type="ECO:0000256" key="1">
    <source>
        <dbReference type="ARBA" id="ARBA00006926"/>
    </source>
</evidence>
<reference evidence="5 6" key="1">
    <citation type="submission" date="2020-01" db="EMBL/GenBank/DDBJ databases">
        <title>Kibdelosporangium persica a novel Actinomycetes from a hot desert in Iran.</title>
        <authorList>
            <person name="Safaei N."/>
            <person name="Zaburannyi N."/>
            <person name="Mueller R."/>
            <person name="Wink J."/>
        </authorList>
    </citation>
    <scope>NUCLEOTIDE SEQUENCE [LARGE SCALE GENOMIC DNA]</scope>
    <source>
        <strain evidence="5 6">4NS15</strain>
    </source>
</reference>
<protein>
    <recommendedName>
        <fullName evidence="4">Glutathione peroxidase</fullName>
    </recommendedName>
</protein>
<keyword evidence="2 4" id="KW-0575">Peroxidase</keyword>
<proteinExistence type="inferred from homology"/>
<comment type="caution">
    <text evidence="5">The sequence shown here is derived from an EMBL/GenBank/DDBJ whole genome shotgun (WGS) entry which is preliminary data.</text>
</comment>
<evidence type="ECO:0000313" key="6">
    <source>
        <dbReference type="Proteomes" id="UP000763557"/>
    </source>
</evidence>
<evidence type="ECO:0000256" key="2">
    <source>
        <dbReference type="ARBA" id="ARBA00022559"/>
    </source>
</evidence>
<dbReference type="Gene3D" id="3.40.30.10">
    <property type="entry name" value="Glutaredoxin"/>
    <property type="match status" value="1"/>
</dbReference>
<organism evidence="5 6">
    <name type="scientific">Kibdelosporangium persicum</name>
    <dbReference type="NCBI Taxonomy" id="2698649"/>
    <lineage>
        <taxon>Bacteria</taxon>
        <taxon>Bacillati</taxon>
        <taxon>Actinomycetota</taxon>
        <taxon>Actinomycetes</taxon>
        <taxon>Pseudonocardiales</taxon>
        <taxon>Pseudonocardiaceae</taxon>
        <taxon>Kibdelosporangium</taxon>
    </lineage>
</organism>
<dbReference type="PIRSF" id="PIRSF000303">
    <property type="entry name" value="Glutathion_perox"/>
    <property type="match status" value="1"/>
</dbReference>
<dbReference type="SUPFAM" id="SSF52833">
    <property type="entry name" value="Thioredoxin-like"/>
    <property type="match status" value="1"/>
</dbReference>
<dbReference type="CDD" id="cd00340">
    <property type="entry name" value="GSH_Peroxidase"/>
    <property type="match status" value="1"/>
</dbReference>
<evidence type="ECO:0000256" key="3">
    <source>
        <dbReference type="ARBA" id="ARBA00023002"/>
    </source>
</evidence>
<evidence type="ECO:0000313" key="5">
    <source>
        <dbReference type="EMBL" id="NRN65841.1"/>
    </source>
</evidence>
<dbReference type="PROSITE" id="PS51355">
    <property type="entry name" value="GLUTATHIONE_PEROXID_3"/>
    <property type="match status" value="1"/>
</dbReference>
<name>A0ABX2F3C4_9PSEU</name>
<comment type="similarity">
    <text evidence="1 4">Belongs to the glutathione peroxidase family.</text>
</comment>
<keyword evidence="6" id="KW-1185">Reference proteome</keyword>
<dbReference type="PANTHER" id="PTHR11592:SF40">
    <property type="entry name" value="THIOREDOXIN_GLUTATHIONE PEROXIDASE BTUE"/>
    <property type="match status" value="1"/>
</dbReference>
<dbReference type="InterPro" id="IPR000889">
    <property type="entry name" value="Glutathione_peroxidase"/>
</dbReference>
<dbReference type="Pfam" id="PF00255">
    <property type="entry name" value="GSHPx"/>
    <property type="match status" value="1"/>
</dbReference>
<evidence type="ECO:0000256" key="4">
    <source>
        <dbReference type="RuleBase" id="RU000499"/>
    </source>
</evidence>
<dbReference type="InterPro" id="IPR036249">
    <property type="entry name" value="Thioredoxin-like_sf"/>
</dbReference>
<dbReference type="Proteomes" id="UP000763557">
    <property type="component" value="Unassembled WGS sequence"/>
</dbReference>
<accession>A0ABX2F3C4</accession>